<keyword evidence="2" id="KW-1185">Reference proteome</keyword>
<evidence type="ECO:0000313" key="1">
    <source>
        <dbReference type="EMBL" id="KAL3286877.1"/>
    </source>
</evidence>
<proteinExistence type="predicted"/>
<reference evidence="1 2" key="1">
    <citation type="journal article" date="2021" name="BMC Biol.">
        <title>Horizontally acquired antibacterial genes associated with adaptive radiation of ladybird beetles.</title>
        <authorList>
            <person name="Li H.S."/>
            <person name="Tang X.F."/>
            <person name="Huang Y.H."/>
            <person name="Xu Z.Y."/>
            <person name="Chen M.L."/>
            <person name="Du X.Y."/>
            <person name="Qiu B.Y."/>
            <person name="Chen P.T."/>
            <person name="Zhang W."/>
            <person name="Slipinski A."/>
            <person name="Escalona H.E."/>
            <person name="Waterhouse R.M."/>
            <person name="Zwick A."/>
            <person name="Pang H."/>
        </authorList>
    </citation>
    <scope>NUCLEOTIDE SEQUENCE [LARGE SCALE GENOMIC DNA]</scope>
    <source>
        <strain evidence="1">SYSU2018</strain>
    </source>
</reference>
<protein>
    <submittedName>
        <fullName evidence="1">Uncharacterized protein</fullName>
    </submittedName>
</protein>
<evidence type="ECO:0000313" key="2">
    <source>
        <dbReference type="Proteomes" id="UP001516400"/>
    </source>
</evidence>
<sequence>MNFNAVNKLNGPQKLNEDYSAPDFGISLVENWLSPGQLHISRAAQASDGHFDVHVDNLAFSVDLHLFQKTREIARNTSNGRLVHRFMLTSISLTNSRAFDPSIFLSSRMKDAKSEIYNLMKSFRLNAN</sequence>
<dbReference type="EMBL" id="JABFTP020000185">
    <property type="protein sequence ID" value="KAL3286877.1"/>
    <property type="molecule type" value="Genomic_DNA"/>
</dbReference>
<dbReference type="Proteomes" id="UP001516400">
    <property type="component" value="Unassembled WGS sequence"/>
</dbReference>
<gene>
    <name evidence="1" type="ORF">HHI36_001365</name>
</gene>
<accession>A0ABD2P805</accession>
<organism evidence="1 2">
    <name type="scientific">Cryptolaemus montrouzieri</name>
    <dbReference type="NCBI Taxonomy" id="559131"/>
    <lineage>
        <taxon>Eukaryota</taxon>
        <taxon>Metazoa</taxon>
        <taxon>Ecdysozoa</taxon>
        <taxon>Arthropoda</taxon>
        <taxon>Hexapoda</taxon>
        <taxon>Insecta</taxon>
        <taxon>Pterygota</taxon>
        <taxon>Neoptera</taxon>
        <taxon>Endopterygota</taxon>
        <taxon>Coleoptera</taxon>
        <taxon>Polyphaga</taxon>
        <taxon>Cucujiformia</taxon>
        <taxon>Coccinelloidea</taxon>
        <taxon>Coccinellidae</taxon>
        <taxon>Scymninae</taxon>
        <taxon>Scymnini</taxon>
        <taxon>Cryptolaemus</taxon>
    </lineage>
</organism>
<dbReference type="AlphaFoldDB" id="A0ABD2P805"/>
<comment type="caution">
    <text evidence="1">The sequence shown here is derived from an EMBL/GenBank/DDBJ whole genome shotgun (WGS) entry which is preliminary data.</text>
</comment>
<name>A0ABD2P805_9CUCU</name>